<dbReference type="GO" id="GO:0009253">
    <property type="term" value="P:peptidoglycan catabolic process"/>
    <property type="evidence" value="ECO:0007669"/>
    <property type="project" value="InterPro"/>
</dbReference>
<sequence>MQLRTQRIKYVDLHHTAGHEPNTQAIREYHVNVRGYGDIGYNSVIEPNGTVGVGRDTKWAGAHDPGIVPGESYPMNQLAYAISHIGDFMEEEISEVQFQASIAECVRVCKLYNIPSSGVRRHSDQYATDCPGDNFPYKRYITELDKRLKGGDEVLEVAILKFSAEDEWAAKDIDAKLGGVANFTRQGAGRIIPKDAMAAKRLIVVGGPTTNHPNEVLLSGKTKFDTAVVVGKYLG</sequence>
<reference evidence="3 4" key="1">
    <citation type="journal article" date="2015" name="Nature">
        <title>rRNA introns, odd ribosomes, and small enigmatic genomes across a large radiation of phyla.</title>
        <authorList>
            <person name="Brown C.T."/>
            <person name="Hug L.A."/>
            <person name="Thomas B.C."/>
            <person name="Sharon I."/>
            <person name="Castelle C.J."/>
            <person name="Singh A."/>
            <person name="Wilkins M.J."/>
            <person name="Williams K.H."/>
            <person name="Banfield J.F."/>
        </authorList>
    </citation>
    <scope>NUCLEOTIDE SEQUENCE [LARGE SCALE GENOMIC DNA]</scope>
</reference>
<comment type="caution">
    <text evidence="3">The sequence shown here is derived from an EMBL/GenBank/DDBJ whole genome shotgun (WGS) entry which is preliminary data.</text>
</comment>
<dbReference type="PANTHER" id="PTHR11022:SF41">
    <property type="entry name" value="PEPTIDOGLYCAN-RECOGNITION PROTEIN LC-RELATED"/>
    <property type="match status" value="1"/>
</dbReference>
<gene>
    <name evidence="3" type="ORF">UV00_C0028G0009</name>
</gene>
<accession>A0A0G0YHS7</accession>
<dbReference type="Gene3D" id="3.40.80.10">
    <property type="entry name" value="Peptidoglycan recognition protein-like"/>
    <property type="match status" value="1"/>
</dbReference>
<feature type="domain" description="Peptidoglycan recognition protein family" evidence="2">
    <location>
        <begin position="2"/>
        <end position="135"/>
    </location>
</feature>
<dbReference type="PANTHER" id="PTHR11022">
    <property type="entry name" value="PEPTIDOGLYCAN RECOGNITION PROTEIN"/>
    <property type="match status" value="1"/>
</dbReference>
<evidence type="ECO:0000313" key="3">
    <source>
        <dbReference type="EMBL" id="KKS36290.1"/>
    </source>
</evidence>
<dbReference type="InterPro" id="IPR015510">
    <property type="entry name" value="PGRP"/>
</dbReference>
<protein>
    <submittedName>
        <fullName evidence="3">N-acetylmuramoyl-L-alanine amidase family 2</fullName>
    </submittedName>
</protein>
<dbReference type="InterPro" id="IPR006619">
    <property type="entry name" value="PGRP_domain_met/bac"/>
</dbReference>
<proteinExistence type="inferred from homology"/>
<dbReference type="InterPro" id="IPR036505">
    <property type="entry name" value="Amidase/PGRP_sf"/>
</dbReference>
<name>A0A0G0YHS7_UNCKA</name>
<evidence type="ECO:0000259" key="2">
    <source>
        <dbReference type="SMART" id="SM00701"/>
    </source>
</evidence>
<dbReference type="EMBL" id="LCCU01000028">
    <property type="protein sequence ID" value="KKS36290.1"/>
    <property type="molecule type" value="Genomic_DNA"/>
</dbReference>
<evidence type="ECO:0000313" key="4">
    <source>
        <dbReference type="Proteomes" id="UP000033847"/>
    </source>
</evidence>
<dbReference type="SMART" id="SM00701">
    <property type="entry name" value="PGRP"/>
    <property type="match status" value="1"/>
</dbReference>
<dbReference type="Pfam" id="PF01510">
    <property type="entry name" value="Amidase_2"/>
    <property type="match status" value="1"/>
</dbReference>
<dbReference type="CDD" id="cd06583">
    <property type="entry name" value="PGRP"/>
    <property type="match status" value="1"/>
</dbReference>
<dbReference type="AlphaFoldDB" id="A0A0G0YHS7"/>
<dbReference type="GO" id="GO:0008270">
    <property type="term" value="F:zinc ion binding"/>
    <property type="evidence" value="ECO:0007669"/>
    <property type="project" value="InterPro"/>
</dbReference>
<dbReference type="Proteomes" id="UP000033847">
    <property type="component" value="Unassembled WGS sequence"/>
</dbReference>
<dbReference type="GO" id="GO:0008745">
    <property type="term" value="F:N-acetylmuramoyl-L-alanine amidase activity"/>
    <property type="evidence" value="ECO:0007669"/>
    <property type="project" value="InterPro"/>
</dbReference>
<dbReference type="InterPro" id="IPR002502">
    <property type="entry name" value="Amidase_domain"/>
</dbReference>
<dbReference type="SUPFAM" id="SSF55846">
    <property type="entry name" value="N-acetylmuramoyl-L-alanine amidase-like"/>
    <property type="match status" value="1"/>
</dbReference>
<organism evidence="3 4">
    <name type="scientific">candidate division WWE3 bacterium GW2011_GWF1_42_14</name>
    <dbReference type="NCBI Taxonomy" id="1619138"/>
    <lineage>
        <taxon>Bacteria</taxon>
        <taxon>Katanobacteria</taxon>
    </lineage>
</organism>
<comment type="similarity">
    <text evidence="1">Belongs to the N-acetylmuramoyl-L-alanine amidase 2 family.</text>
</comment>
<evidence type="ECO:0000256" key="1">
    <source>
        <dbReference type="ARBA" id="ARBA00007553"/>
    </source>
</evidence>